<evidence type="ECO:0000256" key="8">
    <source>
        <dbReference type="PROSITE-ProRule" id="PRU00042"/>
    </source>
</evidence>
<accession>A0A286UL04</accession>
<dbReference type="EMBL" id="NBII01000004">
    <property type="protein sequence ID" value="PAV20209.1"/>
    <property type="molecule type" value="Genomic_DNA"/>
</dbReference>
<dbReference type="STRING" id="2282107.A0A286UL04"/>
<dbReference type="InParanoid" id="A0A286UL04"/>
<evidence type="ECO:0000313" key="12">
    <source>
        <dbReference type="Proteomes" id="UP000217199"/>
    </source>
</evidence>
<dbReference type="Gene3D" id="3.30.160.60">
    <property type="entry name" value="Classic Zinc Finger"/>
    <property type="match status" value="1"/>
</dbReference>
<dbReference type="AlphaFoldDB" id="A0A286UL04"/>
<dbReference type="GO" id="GO:0006357">
    <property type="term" value="P:regulation of transcription by RNA polymerase II"/>
    <property type="evidence" value="ECO:0007669"/>
    <property type="project" value="TreeGrafter"/>
</dbReference>
<dbReference type="OrthoDB" id="654211at2759"/>
<dbReference type="PROSITE" id="PS50157">
    <property type="entry name" value="ZINC_FINGER_C2H2_2"/>
    <property type="match status" value="1"/>
</dbReference>
<feature type="compositionally biased region" description="Pro residues" evidence="9">
    <location>
        <begin position="202"/>
        <end position="214"/>
    </location>
</feature>
<keyword evidence="2" id="KW-0479">Metal-binding</keyword>
<dbReference type="InterPro" id="IPR051061">
    <property type="entry name" value="Zinc_finger_trans_reg"/>
</dbReference>
<dbReference type="PANTHER" id="PTHR46179:SF13">
    <property type="entry name" value="C2H2-TYPE DOMAIN-CONTAINING PROTEIN"/>
    <property type="match status" value="1"/>
</dbReference>
<keyword evidence="12" id="KW-1185">Reference proteome</keyword>
<feature type="region of interest" description="Disordered" evidence="9">
    <location>
        <begin position="66"/>
        <end position="93"/>
    </location>
</feature>
<evidence type="ECO:0000256" key="5">
    <source>
        <dbReference type="ARBA" id="ARBA00023015"/>
    </source>
</evidence>
<feature type="compositionally biased region" description="Low complexity" evidence="9">
    <location>
        <begin position="71"/>
        <end position="91"/>
    </location>
</feature>
<keyword evidence="6" id="KW-0804">Transcription</keyword>
<evidence type="ECO:0000256" key="3">
    <source>
        <dbReference type="ARBA" id="ARBA00022771"/>
    </source>
</evidence>
<dbReference type="SMART" id="SM00355">
    <property type="entry name" value="ZnF_C2H2"/>
    <property type="match status" value="3"/>
</dbReference>
<evidence type="ECO:0000259" key="10">
    <source>
        <dbReference type="PROSITE" id="PS50157"/>
    </source>
</evidence>
<evidence type="ECO:0000313" key="11">
    <source>
        <dbReference type="EMBL" id="PAV20209.1"/>
    </source>
</evidence>
<evidence type="ECO:0000256" key="7">
    <source>
        <dbReference type="ARBA" id="ARBA00023242"/>
    </source>
</evidence>
<dbReference type="PROSITE" id="PS00028">
    <property type="entry name" value="ZINC_FINGER_C2H2_1"/>
    <property type="match status" value="1"/>
</dbReference>
<evidence type="ECO:0000256" key="6">
    <source>
        <dbReference type="ARBA" id="ARBA00023163"/>
    </source>
</evidence>
<feature type="compositionally biased region" description="Low complexity" evidence="9">
    <location>
        <begin position="189"/>
        <end position="201"/>
    </location>
</feature>
<feature type="region of interest" description="Disordered" evidence="9">
    <location>
        <begin position="171"/>
        <end position="288"/>
    </location>
</feature>
<reference evidence="11 12" key="1">
    <citation type="journal article" date="2017" name="Mol. Ecol.">
        <title>Comparative and population genomic landscape of Phellinus noxius: A hypervariable fungus causing root rot in trees.</title>
        <authorList>
            <person name="Chung C.L."/>
            <person name="Lee T.J."/>
            <person name="Akiba M."/>
            <person name="Lee H.H."/>
            <person name="Kuo T.H."/>
            <person name="Liu D."/>
            <person name="Ke H.M."/>
            <person name="Yokoi T."/>
            <person name="Roa M.B."/>
            <person name="Lu M.J."/>
            <person name="Chang Y.Y."/>
            <person name="Ann P.J."/>
            <person name="Tsai J.N."/>
            <person name="Chen C.Y."/>
            <person name="Tzean S.S."/>
            <person name="Ota Y."/>
            <person name="Hattori T."/>
            <person name="Sahashi N."/>
            <person name="Liou R.F."/>
            <person name="Kikuchi T."/>
            <person name="Tsai I.J."/>
        </authorList>
    </citation>
    <scope>NUCLEOTIDE SEQUENCE [LARGE SCALE GENOMIC DNA]</scope>
    <source>
        <strain evidence="11 12">FFPRI411160</strain>
    </source>
</reference>
<feature type="compositionally biased region" description="Polar residues" evidence="9">
    <location>
        <begin position="272"/>
        <end position="287"/>
    </location>
</feature>
<comment type="caution">
    <text evidence="11">The sequence shown here is derived from an EMBL/GenBank/DDBJ whole genome shotgun (WGS) entry which is preliminary data.</text>
</comment>
<dbReference type="PANTHER" id="PTHR46179">
    <property type="entry name" value="ZINC FINGER PROTEIN"/>
    <property type="match status" value="1"/>
</dbReference>
<dbReference type="GO" id="GO:0005634">
    <property type="term" value="C:nucleus"/>
    <property type="evidence" value="ECO:0007669"/>
    <property type="project" value="UniProtKB-SubCell"/>
</dbReference>
<proteinExistence type="predicted"/>
<organism evidence="11 12">
    <name type="scientific">Pyrrhoderma noxium</name>
    <dbReference type="NCBI Taxonomy" id="2282107"/>
    <lineage>
        <taxon>Eukaryota</taxon>
        <taxon>Fungi</taxon>
        <taxon>Dikarya</taxon>
        <taxon>Basidiomycota</taxon>
        <taxon>Agaricomycotina</taxon>
        <taxon>Agaricomycetes</taxon>
        <taxon>Hymenochaetales</taxon>
        <taxon>Hymenochaetaceae</taxon>
        <taxon>Pyrrhoderma</taxon>
    </lineage>
</organism>
<name>A0A286UL04_9AGAM</name>
<keyword evidence="7" id="KW-0539">Nucleus</keyword>
<dbReference type="Proteomes" id="UP000217199">
    <property type="component" value="Unassembled WGS sequence"/>
</dbReference>
<feature type="region of interest" description="Disordered" evidence="9">
    <location>
        <begin position="21"/>
        <end position="42"/>
    </location>
</feature>
<dbReference type="InterPro" id="IPR013087">
    <property type="entry name" value="Znf_C2H2_type"/>
</dbReference>
<gene>
    <name evidence="11" type="ORF">PNOK_0514300</name>
</gene>
<evidence type="ECO:0000256" key="4">
    <source>
        <dbReference type="ARBA" id="ARBA00022833"/>
    </source>
</evidence>
<feature type="compositionally biased region" description="Basic residues" evidence="9">
    <location>
        <begin position="171"/>
        <end position="188"/>
    </location>
</feature>
<sequence length="434" mass="48856">MSSAPHLLLLSKRTIHSITEDRQWLPSTPRRRLQQAGPSRPVPSLIGFGPGYINLLGSEINYTPAGDAGPSSSASSSARSSTTQTGRRASSVPTPCNICGRILLSNNIPRHKRSVHHIGARIYVCQYDGCNFISTEEGNFRAHINGRHLNIKHQCPFEGCDMEFSDQSSLIRHKKEKHQQTSSRRRRAAAGVASTSLEPASVPAPAPAPAPPLPVTTTQRTTTRRRRPILTNAPQHLPPDRTRNPRPRKRVRFQEASAPSDNVPTRADPDQSHLSNGVPTNSTSAGTPTPYVFLSQPELAIELSDIVENPNEDTWASVRDAEDQVEVVEGQEQGQERVQEDVRQVIKEEERLLEKKWLEEILMKPALSFEDFQLIFQPEKWLEVFNQITFIDKNLWARFKQTFPRIGPFFPLQSLEFTIIFDDLDKLMRSSFPR</sequence>
<comment type="subcellular location">
    <subcellularLocation>
        <location evidence="1">Nucleus</location>
    </subcellularLocation>
</comment>
<keyword evidence="4" id="KW-0862">Zinc</keyword>
<dbReference type="GO" id="GO:0008270">
    <property type="term" value="F:zinc ion binding"/>
    <property type="evidence" value="ECO:0007669"/>
    <property type="project" value="UniProtKB-KW"/>
</dbReference>
<feature type="domain" description="C2H2-type" evidence="10">
    <location>
        <begin position="153"/>
        <end position="183"/>
    </location>
</feature>
<keyword evidence="5" id="KW-0805">Transcription regulation</keyword>
<evidence type="ECO:0000256" key="9">
    <source>
        <dbReference type="SAM" id="MobiDB-lite"/>
    </source>
</evidence>
<evidence type="ECO:0000256" key="1">
    <source>
        <dbReference type="ARBA" id="ARBA00004123"/>
    </source>
</evidence>
<evidence type="ECO:0000256" key="2">
    <source>
        <dbReference type="ARBA" id="ARBA00022723"/>
    </source>
</evidence>
<keyword evidence="3 8" id="KW-0863">Zinc-finger</keyword>
<protein>
    <submittedName>
        <fullName evidence="11">C2H2 type zinc finger</fullName>
    </submittedName>
</protein>